<keyword evidence="2" id="KW-1185">Reference proteome</keyword>
<accession>A0AAV8VSG9</accession>
<dbReference type="Proteomes" id="UP001159042">
    <property type="component" value="Unassembled WGS sequence"/>
</dbReference>
<evidence type="ECO:0000313" key="2">
    <source>
        <dbReference type="Proteomes" id="UP001159042"/>
    </source>
</evidence>
<protein>
    <submittedName>
        <fullName evidence="1">Uncharacterized protein</fullName>
    </submittedName>
</protein>
<organism evidence="1 2">
    <name type="scientific">Exocentrus adspersus</name>
    <dbReference type="NCBI Taxonomy" id="1586481"/>
    <lineage>
        <taxon>Eukaryota</taxon>
        <taxon>Metazoa</taxon>
        <taxon>Ecdysozoa</taxon>
        <taxon>Arthropoda</taxon>
        <taxon>Hexapoda</taxon>
        <taxon>Insecta</taxon>
        <taxon>Pterygota</taxon>
        <taxon>Neoptera</taxon>
        <taxon>Endopterygota</taxon>
        <taxon>Coleoptera</taxon>
        <taxon>Polyphaga</taxon>
        <taxon>Cucujiformia</taxon>
        <taxon>Chrysomeloidea</taxon>
        <taxon>Cerambycidae</taxon>
        <taxon>Lamiinae</taxon>
        <taxon>Acanthocinini</taxon>
        <taxon>Exocentrus</taxon>
    </lineage>
</organism>
<proteinExistence type="predicted"/>
<gene>
    <name evidence="1" type="ORF">NQ315_012993</name>
</gene>
<comment type="caution">
    <text evidence="1">The sequence shown here is derived from an EMBL/GenBank/DDBJ whole genome shotgun (WGS) entry which is preliminary data.</text>
</comment>
<sequence length="128" mass="13833">MCKDRAKNVITITNVKCYRSQTILESSLRSSSKHCLRSVFVSGKSNYGLSLESETVSSINIGNEYKVTNTHAKSININSLLKSISIAHAYNSDKFTDACALILLEVGRGTGVSVNVRKVGLATSEMSA</sequence>
<dbReference type="AlphaFoldDB" id="A0AAV8VSG9"/>
<name>A0AAV8VSG9_9CUCU</name>
<evidence type="ECO:0000313" key="1">
    <source>
        <dbReference type="EMBL" id="KAJ8917074.1"/>
    </source>
</evidence>
<dbReference type="EMBL" id="JANEYG010000036">
    <property type="protein sequence ID" value="KAJ8917074.1"/>
    <property type="molecule type" value="Genomic_DNA"/>
</dbReference>
<reference evidence="1 2" key="1">
    <citation type="journal article" date="2023" name="Insect Mol. Biol.">
        <title>Genome sequencing provides insights into the evolution of gene families encoding plant cell wall-degrading enzymes in longhorned beetles.</title>
        <authorList>
            <person name="Shin N.R."/>
            <person name="Okamura Y."/>
            <person name="Kirsch R."/>
            <person name="Pauchet Y."/>
        </authorList>
    </citation>
    <scope>NUCLEOTIDE SEQUENCE [LARGE SCALE GENOMIC DNA]</scope>
    <source>
        <strain evidence="1">EAD_L_NR</strain>
    </source>
</reference>